<comment type="caution">
    <text evidence="2">The sequence shown here is derived from an EMBL/GenBank/DDBJ whole genome shotgun (WGS) entry which is preliminary data.</text>
</comment>
<keyword evidence="3" id="KW-1185">Reference proteome</keyword>
<dbReference type="RefSeq" id="WP_092918551.1">
    <property type="nucleotide sequence ID" value="NZ_FOZN01000003.1"/>
</dbReference>
<evidence type="ECO:0000313" key="3">
    <source>
        <dbReference type="Proteomes" id="UP000198506"/>
    </source>
</evidence>
<evidence type="ECO:0000256" key="1">
    <source>
        <dbReference type="SAM" id="Phobius"/>
    </source>
</evidence>
<reference evidence="2 3" key="1">
    <citation type="submission" date="2016-10" db="EMBL/GenBank/DDBJ databases">
        <authorList>
            <person name="Varghese N."/>
            <person name="Submissions S."/>
        </authorList>
    </citation>
    <scope>NUCLEOTIDE SEQUENCE [LARGE SCALE GENOMIC DNA]</scope>
    <source>
        <strain evidence="2 3">IAM 15147</strain>
    </source>
</reference>
<keyword evidence="1" id="KW-0472">Membrane</keyword>
<accession>A0AA94L069</accession>
<sequence>MAASEQTPPRDASTARTRGLAVLLATTFLSLGNFAGLLAVVPLWASAGRLGSAAVGSTTWGAADPAHSTALSVQPATIVAMEAWGGFDRLH</sequence>
<proteinExistence type="predicted"/>
<protein>
    <submittedName>
        <fullName evidence="2">Uncharacterized protein</fullName>
    </submittedName>
</protein>
<feature type="transmembrane region" description="Helical" evidence="1">
    <location>
        <begin position="20"/>
        <end position="45"/>
    </location>
</feature>
<dbReference type="Proteomes" id="UP000198506">
    <property type="component" value="Unassembled WGS sequence"/>
</dbReference>
<organism evidence="2 3">
    <name type="scientific">Agrococcus baldri</name>
    <dbReference type="NCBI Taxonomy" id="153730"/>
    <lineage>
        <taxon>Bacteria</taxon>
        <taxon>Bacillati</taxon>
        <taxon>Actinomycetota</taxon>
        <taxon>Actinomycetes</taxon>
        <taxon>Micrococcales</taxon>
        <taxon>Microbacteriaceae</taxon>
        <taxon>Agrococcus</taxon>
    </lineage>
</organism>
<name>A0AA94L069_9MICO</name>
<keyword evidence="1" id="KW-0812">Transmembrane</keyword>
<gene>
    <name evidence="2" type="ORF">SAMN04487783_2092</name>
</gene>
<evidence type="ECO:0000313" key="2">
    <source>
        <dbReference type="EMBL" id="SFS15642.1"/>
    </source>
</evidence>
<keyword evidence="1" id="KW-1133">Transmembrane helix</keyword>
<dbReference type="EMBL" id="FOZN01000003">
    <property type="protein sequence ID" value="SFS15642.1"/>
    <property type="molecule type" value="Genomic_DNA"/>
</dbReference>
<dbReference type="AlphaFoldDB" id="A0AA94L069"/>